<protein>
    <recommendedName>
        <fullName evidence="2">EAL domain-containing protein</fullName>
    </recommendedName>
</protein>
<dbReference type="SMART" id="SM00052">
    <property type="entry name" value="EAL"/>
    <property type="match status" value="1"/>
</dbReference>
<dbReference type="SUPFAM" id="SSF141868">
    <property type="entry name" value="EAL domain-like"/>
    <property type="match status" value="1"/>
</dbReference>
<feature type="domain" description="EAL" evidence="2">
    <location>
        <begin position="72"/>
        <end position="332"/>
    </location>
</feature>
<name>A0ABQ6JDS3_9ACTN</name>
<proteinExistence type="predicted"/>
<feature type="region of interest" description="Disordered" evidence="1">
    <location>
        <begin position="207"/>
        <end position="231"/>
    </location>
</feature>
<evidence type="ECO:0000256" key="1">
    <source>
        <dbReference type="SAM" id="MobiDB-lite"/>
    </source>
</evidence>
<dbReference type="PROSITE" id="PS50883">
    <property type="entry name" value="EAL"/>
    <property type="match status" value="1"/>
</dbReference>
<evidence type="ECO:0000313" key="3">
    <source>
        <dbReference type="EMBL" id="GMA86337.1"/>
    </source>
</evidence>
<organism evidence="3 4">
    <name type="scientific">Angustibacter aerolatus</name>
    <dbReference type="NCBI Taxonomy" id="1162965"/>
    <lineage>
        <taxon>Bacteria</taxon>
        <taxon>Bacillati</taxon>
        <taxon>Actinomycetota</taxon>
        <taxon>Actinomycetes</taxon>
        <taxon>Kineosporiales</taxon>
        <taxon>Kineosporiaceae</taxon>
    </lineage>
</organism>
<evidence type="ECO:0000259" key="2">
    <source>
        <dbReference type="PROSITE" id="PS50883"/>
    </source>
</evidence>
<accession>A0ABQ6JDS3</accession>
<dbReference type="PANTHER" id="PTHR33121">
    <property type="entry name" value="CYCLIC DI-GMP PHOSPHODIESTERASE PDEF"/>
    <property type="match status" value="1"/>
</dbReference>
<sequence>MARIRRIAAELTPPFELEEGRVHLRSSVGVTVTPDDGPAGTSLLHRADVAMYEMKQRGGGVGRYEPSADDERRRRLEPGRAACAPPSTPTRLVVHYQPQVAVADGRTLVGAEALVRWLHPEHGPLTPDEFLPLAERHGLMFAITHNVMSQALDHAATWRRVPGHDRLVVSVNVSAASLADPSLVPLVEGLLDEFKLDGSALQVEITESEPHARPAHQSAGRDRARAAGRARQHRRLRHRVLLARLPARPARRRARLDRSFVRGVVDDPRAAAIVRNTVDLAHTLGLHLVAEGVEDDATLALLRTLGADVSQGYLHGRPMDADAFADAHVRPVALAVPTQVRGD</sequence>
<gene>
    <name evidence="3" type="ORF">GCM10025868_15870</name>
</gene>
<dbReference type="InterPro" id="IPR043128">
    <property type="entry name" value="Rev_trsase/Diguanyl_cyclase"/>
</dbReference>
<reference evidence="4" key="1">
    <citation type="journal article" date="2019" name="Int. J. Syst. Evol. Microbiol.">
        <title>The Global Catalogue of Microorganisms (GCM) 10K type strain sequencing project: providing services to taxonomists for standard genome sequencing and annotation.</title>
        <authorList>
            <consortium name="The Broad Institute Genomics Platform"/>
            <consortium name="The Broad Institute Genome Sequencing Center for Infectious Disease"/>
            <person name="Wu L."/>
            <person name="Ma J."/>
        </authorList>
    </citation>
    <scope>NUCLEOTIDE SEQUENCE [LARGE SCALE GENOMIC DNA]</scope>
    <source>
        <strain evidence="4">NBRC 108730</strain>
    </source>
</reference>
<dbReference type="InterPro" id="IPR035919">
    <property type="entry name" value="EAL_sf"/>
</dbReference>
<dbReference type="Pfam" id="PF00990">
    <property type="entry name" value="GGDEF"/>
    <property type="match status" value="1"/>
</dbReference>
<dbReference type="InterPro" id="IPR050706">
    <property type="entry name" value="Cyclic-di-GMP_PDE-like"/>
</dbReference>
<dbReference type="InterPro" id="IPR001633">
    <property type="entry name" value="EAL_dom"/>
</dbReference>
<comment type="caution">
    <text evidence="3">The sequence shown here is derived from an EMBL/GenBank/DDBJ whole genome shotgun (WGS) entry which is preliminary data.</text>
</comment>
<dbReference type="Gene3D" id="3.20.20.450">
    <property type="entry name" value="EAL domain"/>
    <property type="match status" value="1"/>
</dbReference>
<dbReference type="Proteomes" id="UP001157017">
    <property type="component" value="Unassembled WGS sequence"/>
</dbReference>
<dbReference type="PANTHER" id="PTHR33121:SF70">
    <property type="entry name" value="SIGNALING PROTEIN YKOW"/>
    <property type="match status" value="1"/>
</dbReference>
<dbReference type="Pfam" id="PF00563">
    <property type="entry name" value="EAL"/>
    <property type="match status" value="2"/>
</dbReference>
<dbReference type="InterPro" id="IPR029787">
    <property type="entry name" value="Nucleotide_cyclase"/>
</dbReference>
<keyword evidence="4" id="KW-1185">Reference proteome</keyword>
<evidence type="ECO:0000313" key="4">
    <source>
        <dbReference type="Proteomes" id="UP001157017"/>
    </source>
</evidence>
<dbReference type="SUPFAM" id="SSF55073">
    <property type="entry name" value="Nucleotide cyclase"/>
    <property type="match status" value="1"/>
</dbReference>
<dbReference type="EMBL" id="BSUZ01000001">
    <property type="protein sequence ID" value="GMA86337.1"/>
    <property type="molecule type" value="Genomic_DNA"/>
</dbReference>
<dbReference type="InterPro" id="IPR000160">
    <property type="entry name" value="GGDEF_dom"/>
</dbReference>
<dbReference type="CDD" id="cd01948">
    <property type="entry name" value="EAL"/>
    <property type="match status" value="1"/>
</dbReference>
<dbReference type="Gene3D" id="3.30.70.270">
    <property type="match status" value="1"/>
</dbReference>